<evidence type="ECO:0000313" key="2">
    <source>
        <dbReference type="EMBL" id="GAA0723265.1"/>
    </source>
</evidence>
<proteinExistence type="predicted"/>
<dbReference type="Proteomes" id="UP001501523">
    <property type="component" value="Unassembled WGS sequence"/>
</dbReference>
<dbReference type="PROSITE" id="PS51257">
    <property type="entry name" value="PROKAR_LIPOPROTEIN"/>
    <property type="match status" value="1"/>
</dbReference>
<name>A0ABN1IX85_9GAMM</name>
<gene>
    <name evidence="2" type="ORF">GCM10009105_35140</name>
</gene>
<feature type="signal peptide" evidence="1">
    <location>
        <begin position="1"/>
        <end position="20"/>
    </location>
</feature>
<accession>A0ABN1IX85</accession>
<evidence type="ECO:0000256" key="1">
    <source>
        <dbReference type="SAM" id="SignalP"/>
    </source>
</evidence>
<reference evidence="2 3" key="1">
    <citation type="journal article" date="2019" name="Int. J. Syst. Evol. Microbiol.">
        <title>The Global Catalogue of Microorganisms (GCM) 10K type strain sequencing project: providing services to taxonomists for standard genome sequencing and annotation.</title>
        <authorList>
            <consortium name="The Broad Institute Genomics Platform"/>
            <consortium name="The Broad Institute Genome Sequencing Center for Infectious Disease"/>
            <person name="Wu L."/>
            <person name="Ma J."/>
        </authorList>
    </citation>
    <scope>NUCLEOTIDE SEQUENCE [LARGE SCALE GENOMIC DNA]</scope>
    <source>
        <strain evidence="2 3">JCM 15421</strain>
    </source>
</reference>
<comment type="caution">
    <text evidence="2">The sequence shown here is derived from an EMBL/GenBank/DDBJ whole genome shotgun (WGS) entry which is preliminary data.</text>
</comment>
<protein>
    <submittedName>
        <fullName evidence="2">Uncharacterized protein</fullName>
    </submittedName>
</protein>
<evidence type="ECO:0000313" key="3">
    <source>
        <dbReference type="Proteomes" id="UP001501523"/>
    </source>
</evidence>
<feature type="chain" id="PRO_5047400822" evidence="1">
    <location>
        <begin position="21"/>
        <end position="539"/>
    </location>
</feature>
<keyword evidence="3" id="KW-1185">Reference proteome</keyword>
<dbReference type="RefSeq" id="WP_343793608.1">
    <property type="nucleotide sequence ID" value="NZ_BAAAEU010000025.1"/>
</dbReference>
<organism evidence="2 3">
    <name type="scientific">Dokdonella soli</name>
    <dbReference type="NCBI Taxonomy" id="529810"/>
    <lineage>
        <taxon>Bacteria</taxon>
        <taxon>Pseudomonadati</taxon>
        <taxon>Pseudomonadota</taxon>
        <taxon>Gammaproteobacteria</taxon>
        <taxon>Lysobacterales</taxon>
        <taxon>Rhodanobacteraceae</taxon>
        <taxon>Dokdonella</taxon>
    </lineage>
</organism>
<sequence length="539" mass="54956">MKMHTWIAAAALLLSSTAFAQTPPVAGGGCTPGAHTFCVLNTADAGTGSLRQAIADSNTVGGANTIGFAIPTNPVGPTPQTITLASALPAIDPNGTVTSLTVDGTSQLGSVLNTNAPDQGGLTTKLMIEIVGSNGNGFFYNCCAVPYKTLTFQGLALHGFNTPIFGQTSGFTPKAKFNVYGCFIGTKIDGTALSTQGNSGTAIDPYFDEAQIGGVQPWQRNLISGNSSGISTFGANATVVIEGNLIGTDITGTVPVPNISYGISLNEDWPGTRVGCTGSGCTDAHASSRNVISGNGGLAIHVQTNGTSPGGAQIKGNVIGTDWTGTKPLPNGPAGGNCPSTYCGGIETIGFGSAPALIVGGFNPGEANVIAYNNGPGIWNNPNSATSNTSASFDNRGNVVHGNAGVDVGFQYGWLANDPGDADTGVNNKQNFPVIQSAHVSSGQLIVTYSVDSTTANSSYPLRIDFYVDIDEGSGEFLVSDSYPAASAQAARTVTLALPADAQSPVGFVASATDKNGYSSEFSPSYVFDRIFADRFEGH</sequence>
<dbReference type="EMBL" id="BAAAEU010000025">
    <property type="protein sequence ID" value="GAA0723265.1"/>
    <property type="molecule type" value="Genomic_DNA"/>
</dbReference>
<keyword evidence="1" id="KW-0732">Signal</keyword>